<dbReference type="Proteomes" id="UP000006316">
    <property type="component" value="Unassembled WGS sequence"/>
</dbReference>
<feature type="transmembrane region" description="Helical" evidence="1">
    <location>
        <begin position="349"/>
        <end position="370"/>
    </location>
</feature>
<dbReference type="OrthoDB" id="2199615at2"/>
<protein>
    <submittedName>
        <fullName evidence="2">Uncharacterized protein</fullName>
    </submittedName>
</protein>
<dbReference type="EMBL" id="AJLS01000038">
    <property type="protein sequence ID" value="EKN70424.1"/>
    <property type="molecule type" value="Genomic_DNA"/>
</dbReference>
<feature type="transmembrane region" description="Helical" evidence="1">
    <location>
        <begin position="186"/>
        <end position="207"/>
    </location>
</feature>
<keyword evidence="3" id="KW-1185">Reference proteome</keyword>
<evidence type="ECO:0000313" key="2">
    <source>
        <dbReference type="EMBL" id="EKN70424.1"/>
    </source>
</evidence>
<feature type="transmembrane region" description="Helical" evidence="1">
    <location>
        <begin position="286"/>
        <end position="309"/>
    </location>
</feature>
<proteinExistence type="predicted"/>
<keyword evidence="1" id="KW-1133">Transmembrane helix</keyword>
<feature type="transmembrane region" description="Helical" evidence="1">
    <location>
        <begin position="12"/>
        <end position="31"/>
    </location>
</feature>
<sequence length="380" mass="45297">MQILLHEIKKILTWKMLILLIFVNWIVYFLFIEYDVNYFTNGKNDSYRIGIEMVNKYGIDMDEKDFLDFKRVYNEEVEKANHYLQSKKAFVNAGMGTYENFENNYDPNNKEQNALYQKVFFEDRVKVFWELQERERLIEHFEDKEVLMANERKYAKDYQRIRYDELIGSGYYPVYSGVAIENFERFIKNVAIAIILSVVLLLSPIFIKDRYRRLQDLQYTTRKGRNLYKTKTVAGLISAFMVMTILLIIYFSLYSLHHISISVFFKVPVHMFSGLTYWYDPTFFQYIVLTVIAIYILGFVFSLLAMSFSSIMPNYISLIGIQIPFVMGILIFGLTYLLWHIISIRMPQWVVPISYSVMLVVSVAFIFLIWQREKKYDIVL</sequence>
<gene>
    <name evidence="2" type="ORF">BABA_05231</name>
</gene>
<feature type="transmembrane region" description="Helical" evidence="1">
    <location>
        <begin position="232"/>
        <end position="253"/>
    </location>
</feature>
<name>K6DQ18_9BACI</name>
<feature type="transmembrane region" description="Helical" evidence="1">
    <location>
        <begin position="315"/>
        <end position="337"/>
    </location>
</feature>
<dbReference type="AlphaFoldDB" id="K6DQ18"/>
<keyword evidence="1" id="KW-0812">Transmembrane</keyword>
<dbReference type="RefSeq" id="WP_007084077.1">
    <property type="nucleotide sequence ID" value="NZ_AJLS01000038.1"/>
</dbReference>
<evidence type="ECO:0000256" key="1">
    <source>
        <dbReference type="SAM" id="Phobius"/>
    </source>
</evidence>
<dbReference type="STRING" id="1117379.BABA_05231"/>
<evidence type="ECO:0000313" key="3">
    <source>
        <dbReference type="Proteomes" id="UP000006316"/>
    </source>
</evidence>
<comment type="caution">
    <text evidence="2">The sequence shown here is derived from an EMBL/GenBank/DDBJ whole genome shotgun (WGS) entry which is preliminary data.</text>
</comment>
<accession>K6DQ18</accession>
<dbReference type="eggNOG" id="ENOG502ZA33">
    <property type="taxonomic scope" value="Bacteria"/>
</dbReference>
<dbReference type="PATRIC" id="fig|1117379.3.peg.1091"/>
<reference evidence="2 3" key="1">
    <citation type="journal article" date="2012" name="Front. Microbiol.">
        <title>Redundancy and modularity in membrane-associated dissimilatory nitrate reduction in Bacillus.</title>
        <authorList>
            <person name="Heylen K."/>
            <person name="Keltjens J."/>
        </authorList>
    </citation>
    <scope>NUCLEOTIDE SEQUENCE [LARGE SCALE GENOMIC DNA]</scope>
    <source>
        <strain evidence="3">LMG 21833T</strain>
    </source>
</reference>
<organism evidence="2 3">
    <name type="scientific">Neobacillus bataviensis LMG 21833</name>
    <dbReference type="NCBI Taxonomy" id="1117379"/>
    <lineage>
        <taxon>Bacteria</taxon>
        <taxon>Bacillati</taxon>
        <taxon>Bacillota</taxon>
        <taxon>Bacilli</taxon>
        <taxon>Bacillales</taxon>
        <taxon>Bacillaceae</taxon>
        <taxon>Neobacillus</taxon>
    </lineage>
</organism>
<keyword evidence="1" id="KW-0472">Membrane</keyword>